<sequence>MSNPEVRSRVLGKYGRPLEQDSINPVPKVKGLIRNPVVYTTLRDGCADLSKASKYCHRIKSSSTGDTNGPCSNETIQLTVSPHSVRQAITTASKSLSMLRHMLRMNLTVHSDPKQSADLPRGLNEISKSLAGMPRGHQLRRIMNTIAEAAERINSRRHVDRVLIHLRRRSTAKSMMYLIDQERHKKSPWRL</sequence>
<protein>
    <submittedName>
        <fullName evidence="1 3">Uncharacterized protein</fullName>
    </submittedName>
</protein>
<gene>
    <name evidence="1" type="ORF">ECPE_LOCUS13735</name>
</gene>
<proteinExistence type="predicted"/>
<name>A0A183B3F0_9TREM</name>
<reference evidence="1 2" key="2">
    <citation type="submission" date="2018-11" db="EMBL/GenBank/DDBJ databases">
        <authorList>
            <consortium name="Pathogen Informatics"/>
        </authorList>
    </citation>
    <scope>NUCLEOTIDE SEQUENCE [LARGE SCALE GENOMIC DNA]</scope>
    <source>
        <strain evidence="1 2">Egypt</strain>
    </source>
</reference>
<dbReference type="EMBL" id="UZAN01055819">
    <property type="protein sequence ID" value="VDP91007.1"/>
    <property type="molecule type" value="Genomic_DNA"/>
</dbReference>
<dbReference type="OrthoDB" id="6272346at2759"/>
<keyword evidence="2" id="KW-1185">Reference proteome</keyword>
<dbReference type="WBParaSite" id="ECPE_0001377501-mRNA-1">
    <property type="protein sequence ID" value="ECPE_0001377501-mRNA-1"/>
    <property type="gene ID" value="ECPE_0001377501"/>
</dbReference>
<accession>A0A183B3F0</accession>
<evidence type="ECO:0000313" key="1">
    <source>
        <dbReference type="EMBL" id="VDP91007.1"/>
    </source>
</evidence>
<evidence type="ECO:0000313" key="2">
    <source>
        <dbReference type="Proteomes" id="UP000272942"/>
    </source>
</evidence>
<reference evidence="3" key="1">
    <citation type="submission" date="2016-06" db="UniProtKB">
        <authorList>
            <consortium name="WormBaseParasite"/>
        </authorList>
    </citation>
    <scope>IDENTIFICATION</scope>
</reference>
<dbReference type="AlphaFoldDB" id="A0A183B3F0"/>
<organism evidence="3">
    <name type="scientific">Echinostoma caproni</name>
    <dbReference type="NCBI Taxonomy" id="27848"/>
    <lineage>
        <taxon>Eukaryota</taxon>
        <taxon>Metazoa</taxon>
        <taxon>Spiralia</taxon>
        <taxon>Lophotrochozoa</taxon>
        <taxon>Platyhelminthes</taxon>
        <taxon>Trematoda</taxon>
        <taxon>Digenea</taxon>
        <taxon>Plagiorchiida</taxon>
        <taxon>Echinostomata</taxon>
        <taxon>Echinostomatoidea</taxon>
        <taxon>Echinostomatidae</taxon>
        <taxon>Echinostoma</taxon>
    </lineage>
</organism>
<dbReference type="Proteomes" id="UP000272942">
    <property type="component" value="Unassembled WGS sequence"/>
</dbReference>
<evidence type="ECO:0000313" key="3">
    <source>
        <dbReference type="WBParaSite" id="ECPE_0001377501-mRNA-1"/>
    </source>
</evidence>